<reference evidence="2" key="1">
    <citation type="submission" date="2020-04" db="EMBL/GenBank/DDBJ databases">
        <authorList>
            <person name="Chiriac C."/>
            <person name="Salcher M."/>
            <person name="Ghai R."/>
            <person name="Kavagutti S V."/>
        </authorList>
    </citation>
    <scope>NUCLEOTIDE SEQUENCE</scope>
</reference>
<feature type="region of interest" description="Disordered" evidence="1">
    <location>
        <begin position="616"/>
        <end position="649"/>
    </location>
</feature>
<feature type="compositionally biased region" description="Low complexity" evidence="1">
    <location>
        <begin position="616"/>
        <end position="630"/>
    </location>
</feature>
<gene>
    <name evidence="3" type="ORF">UFOVP1200_47</name>
    <name evidence="2" type="ORF">UFOVP469_17</name>
</gene>
<evidence type="ECO:0008006" key="4">
    <source>
        <dbReference type="Google" id="ProtNLM"/>
    </source>
</evidence>
<dbReference type="EMBL" id="LR796428">
    <property type="protein sequence ID" value="CAB4144195.1"/>
    <property type="molecule type" value="Genomic_DNA"/>
</dbReference>
<evidence type="ECO:0000313" key="3">
    <source>
        <dbReference type="EMBL" id="CAB4190241.1"/>
    </source>
</evidence>
<feature type="compositionally biased region" description="Polar residues" evidence="1">
    <location>
        <begin position="640"/>
        <end position="649"/>
    </location>
</feature>
<protein>
    <recommendedName>
        <fullName evidence="4">Head-to-tail connector protein, podovirus-type</fullName>
    </recommendedName>
</protein>
<proteinExistence type="predicted"/>
<dbReference type="EMBL" id="LR797153">
    <property type="protein sequence ID" value="CAB4190241.1"/>
    <property type="molecule type" value="Genomic_DNA"/>
</dbReference>
<evidence type="ECO:0000256" key="1">
    <source>
        <dbReference type="SAM" id="MobiDB-lite"/>
    </source>
</evidence>
<evidence type="ECO:0000313" key="2">
    <source>
        <dbReference type="EMBL" id="CAB4144195.1"/>
    </source>
</evidence>
<name>A0A6J5MAW4_9CAUD</name>
<dbReference type="InterPro" id="IPR032427">
    <property type="entry name" value="P22_portal"/>
</dbReference>
<accession>A0A6J5MAW4</accession>
<sequence length="649" mass="72084">MNESAEARVFARARRALPVQDWNMIQLIAQRFLHAQDGMRDWAVKARECVDFYEGRQWSEGDIRKLIAEKRPMLTINKILPLVNLVVGYHLNNQTQDQFLPGHDGSGSAATAAALSMVTKQIDQMNDLQYIDTEVFLDGLLTGRGYYDSRLDFRKNALGNVAIGAVDPFTVYVDPEAASYDLNTGNFVITSRKVSIEDILGLYGHEAAEAVVPLLGGQSRGSMGSQVFGWKEEITPWRNFGGDEEGRDLWSRFAGIDDWVDRQRKTVMLFDMQGYQHVDRWVFVDMDTGDQKPIPDEWDAQRIERVLMWSQANSVNLVVQQKTMRRLRWTHMIGDTIVFDSWSPYETMTLTPFFPYFRRGMTKGMVEPLIDSQREINVRRSARQNIIGRSSNSGWKVHEGSMTPEQLEDLENNGGSAGFILKYKTTGPSGTTLPQPEQITPQQSPISVAQLEGEAKTDIEEIAGINKASLGQVDQSNVSGRAILARQQQTVIGLEGFIANYHRSKRGLGRKKLELIQSFMTEPRIVRVMGKGHAQEVLMINQRTAAGIANDVSLGNYEVSIDETSLSDSFLEGQFRELMTMKQAGMPIPDEFLIDASSLGRKDDLKAQLAAAREQMAAQGVQAGDAPGAVNGPGPGGSAVDQNGGSLPA</sequence>
<dbReference type="Pfam" id="PF16510">
    <property type="entry name" value="P22_portal"/>
    <property type="match status" value="1"/>
</dbReference>
<organism evidence="2">
    <name type="scientific">uncultured Caudovirales phage</name>
    <dbReference type="NCBI Taxonomy" id="2100421"/>
    <lineage>
        <taxon>Viruses</taxon>
        <taxon>Duplodnaviria</taxon>
        <taxon>Heunggongvirae</taxon>
        <taxon>Uroviricota</taxon>
        <taxon>Caudoviricetes</taxon>
        <taxon>Peduoviridae</taxon>
        <taxon>Maltschvirus</taxon>
        <taxon>Maltschvirus maltsch</taxon>
    </lineage>
</organism>